<keyword evidence="2" id="KW-1185">Reference proteome</keyword>
<keyword evidence="1" id="KW-0378">Hydrolase</keyword>
<dbReference type="InterPro" id="IPR006439">
    <property type="entry name" value="HAD-SF_hydro_IA"/>
</dbReference>
<dbReference type="NCBIfam" id="TIGR01549">
    <property type="entry name" value="HAD-SF-IA-v1"/>
    <property type="match status" value="1"/>
</dbReference>
<name>A0A560WHR0_9MICO</name>
<dbReference type="EMBL" id="VIUW01000001">
    <property type="protein sequence ID" value="TWD17169.1"/>
    <property type="molecule type" value="Genomic_DNA"/>
</dbReference>
<dbReference type="SUPFAM" id="SSF56784">
    <property type="entry name" value="HAD-like"/>
    <property type="match status" value="1"/>
</dbReference>
<accession>A0A560WHR0</accession>
<dbReference type="PANTHER" id="PTHR47829">
    <property type="entry name" value="HYDROLASE, PUTATIVE (AFU_ORTHOLOGUE AFUA_1G12880)-RELATED"/>
    <property type="match status" value="1"/>
</dbReference>
<dbReference type="Pfam" id="PF00702">
    <property type="entry name" value="Hydrolase"/>
    <property type="match status" value="1"/>
</dbReference>
<dbReference type="Gene3D" id="3.40.50.1000">
    <property type="entry name" value="HAD superfamily/HAD-like"/>
    <property type="match status" value="1"/>
</dbReference>
<dbReference type="InterPro" id="IPR036412">
    <property type="entry name" value="HAD-like_sf"/>
</dbReference>
<dbReference type="OrthoDB" id="9810501at2"/>
<dbReference type="CDD" id="cd02603">
    <property type="entry name" value="HAD_sEH-N_like"/>
    <property type="match status" value="1"/>
</dbReference>
<dbReference type="PRINTS" id="PR00413">
    <property type="entry name" value="HADHALOGNASE"/>
</dbReference>
<dbReference type="SFLD" id="SFLDG01129">
    <property type="entry name" value="C1.5:_HAD__Beta-PGM__Phosphata"/>
    <property type="match status" value="1"/>
</dbReference>
<sequence>MSGSARQAKGVTAVLVDYGGVLTTSLHDAFEELSAGLGLDATAVGEAFARDTSLQQALTAHEKGELGDAGFEEALGRALSGVAGRAIAPEGLLRRIGETLRLEESMVALVHRLRREEVPVALVSNSLGEDCYRLIDRDALFDVSVISAEVGVRKPSRRIYQIACERLGVDPAQCVLVDDLQQNLDGAARLGITGVLHRRPAETVAALESLLELSPGAGTPDGDRG</sequence>
<organism evidence="1 2">
    <name type="scientific">Marihabitans asiaticum</name>
    <dbReference type="NCBI Taxonomy" id="415218"/>
    <lineage>
        <taxon>Bacteria</taxon>
        <taxon>Bacillati</taxon>
        <taxon>Actinomycetota</taxon>
        <taxon>Actinomycetes</taxon>
        <taxon>Micrococcales</taxon>
        <taxon>Intrasporangiaceae</taxon>
        <taxon>Marihabitans</taxon>
    </lineage>
</organism>
<dbReference type="SFLD" id="SFLDS00003">
    <property type="entry name" value="Haloacid_Dehalogenase"/>
    <property type="match status" value="1"/>
</dbReference>
<protein>
    <submittedName>
        <fullName evidence="1">Putative hydrolase of the HAD superfamily</fullName>
    </submittedName>
</protein>
<gene>
    <name evidence="1" type="ORF">FB557_0731</name>
</gene>
<comment type="caution">
    <text evidence="1">The sequence shown here is derived from an EMBL/GenBank/DDBJ whole genome shotgun (WGS) entry which is preliminary data.</text>
</comment>
<evidence type="ECO:0000313" key="1">
    <source>
        <dbReference type="EMBL" id="TWD17169.1"/>
    </source>
</evidence>
<evidence type="ECO:0000313" key="2">
    <source>
        <dbReference type="Proteomes" id="UP000315628"/>
    </source>
</evidence>
<dbReference type="InterPro" id="IPR023214">
    <property type="entry name" value="HAD_sf"/>
</dbReference>
<proteinExistence type="predicted"/>
<reference evidence="1 2" key="1">
    <citation type="submission" date="2019-06" db="EMBL/GenBank/DDBJ databases">
        <title>Sequencing the genomes of 1000 actinobacteria strains.</title>
        <authorList>
            <person name="Klenk H.-P."/>
        </authorList>
    </citation>
    <scope>NUCLEOTIDE SEQUENCE [LARGE SCALE GENOMIC DNA]</scope>
    <source>
        <strain evidence="1 2">DSM 18935</strain>
    </source>
</reference>
<dbReference type="NCBIfam" id="TIGR01509">
    <property type="entry name" value="HAD-SF-IA-v3"/>
    <property type="match status" value="1"/>
</dbReference>
<dbReference type="InterPro" id="IPR023198">
    <property type="entry name" value="PGP-like_dom2"/>
</dbReference>
<dbReference type="RefSeq" id="WP_144855587.1">
    <property type="nucleotide sequence ID" value="NZ_BAAAYT010000002.1"/>
</dbReference>
<dbReference type="GO" id="GO:0016787">
    <property type="term" value="F:hydrolase activity"/>
    <property type="evidence" value="ECO:0007669"/>
    <property type="project" value="UniProtKB-KW"/>
</dbReference>
<dbReference type="Proteomes" id="UP000315628">
    <property type="component" value="Unassembled WGS sequence"/>
</dbReference>
<dbReference type="InterPro" id="IPR052898">
    <property type="entry name" value="ACAD10-like"/>
</dbReference>
<dbReference type="AlphaFoldDB" id="A0A560WHR0"/>
<dbReference type="PANTHER" id="PTHR47829:SF1">
    <property type="entry name" value="HAD FAMILY PHOSPHATASE"/>
    <property type="match status" value="1"/>
</dbReference>
<dbReference type="Gene3D" id="1.10.150.240">
    <property type="entry name" value="Putative phosphatase, domain 2"/>
    <property type="match status" value="1"/>
</dbReference>